<sequence length="1025" mass="113611">MDMDHMHDDMGIGSDTNHAFARDYWYVAAGVVGLLVAVRAVNYVGARQRLKACHDATVKQPTRPDSALSQTWATATAVVRELSLPQLYIPIRGLRWATPPPLGRVLFLLCYWAVVIAFMSWNAVIKDVYFWERIGYRNAWVTIMQLPMVYLLSMKLNPVAWLVGSSHERINWLHRWVARTMFVTATVHGFHFWTEWVLADFVAYELSIMPLVRYGLGAWGVLLWTVVVGFLPIRRLAYEVWLLQHVVSSVVMLWLLYKHIPVNARYLLWMAISFLVFDRAARWLLLFWQNTRWGRLSASSCQGMKRIGHSVSLRAMGDSVTAVTIKDVHFQWQAGQHVYLWIPRLGPLEAHPYTIANAHQIKGTCCCNSIQLIVRTHGGFSKRIHDYANRHPERLLTGFLSGPYGAPPQWDVYETVVLVGASTGASFTVPILEYIAAASHRTCVKKMEVVLIARTAEELSYYIQRAKEAGKDAREKGIDVRLHVAITGIYSEGESGVPLVQLRPKDSNQKDQSKLSSIDEKTTDVELRDRSTAVEQPAASGCCCRRSNSTATAGSQGSDASIEYIREYSSRPDVEALIREPVERAWGETAVVVCGGKELVARTRNCVSRLSDERAVHKGTGAQGIYLHVEELGAVVSVCALGTVQAVTLPADFSLQPRGGAVGVGFGIGKLIAAVKDHLKDKNAYDPSVPNKCILKTYTRDGGNCQTTLDCNPLSRNQIEHPSPGGDPAEVLPKWNVCYLAGEQHFEHEELGRFSITMTEAGGKNGNNEDGLHHPVFRFEALNNWEPMNVQAIIDAGDKDTGNLCEKRHYDSTHELTWSCGIPRLTKSASSAFGINLMEGNSPKQGYQKGWCTTRVIQYQRNEFGTGANFEFAIQIFDAAGDQIGHVQKAAVNNQGRLSVGSALPWTLEVISGPKDEDPVQFCYAGDCWTCDDVALLTDSWQGIAMIVRQPSFPRMSPARCIALDMFSLGVSLGGVILVMLAWVNVPGSDDASQGASATGSGAADHRFTQQRMLRASMWLLTVVV</sequence>
<keyword evidence="12" id="KW-0325">Glycoprotein</keyword>
<comment type="caution">
    <text evidence="17">The sequence shown here is derived from an EMBL/GenBank/DDBJ whole genome shotgun (WGS) entry which is preliminary data.</text>
</comment>
<comment type="catalytic activity">
    <reaction evidence="13">
        <text>2 a Fe(II)-siderophore + NADP(+) + H(+) = 2 a Fe(III)-siderophore + NADPH</text>
        <dbReference type="Rhea" id="RHEA:28795"/>
        <dbReference type="Rhea" id="RHEA-COMP:11342"/>
        <dbReference type="Rhea" id="RHEA-COMP:11344"/>
        <dbReference type="ChEBI" id="CHEBI:15378"/>
        <dbReference type="ChEBI" id="CHEBI:29033"/>
        <dbReference type="ChEBI" id="CHEBI:29034"/>
        <dbReference type="ChEBI" id="CHEBI:57783"/>
        <dbReference type="ChEBI" id="CHEBI:58349"/>
        <dbReference type="EC" id="1.16.1.9"/>
    </reaction>
</comment>
<evidence type="ECO:0000256" key="10">
    <source>
        <dbReference type="ARBA" id="ARBA00023065"/>
    </source>
</evidence>
<evidence type="ECO:0000256" key="14">
    <source>
        <dbReference type="SAM" id="MobiDB-lite"/>
    </source>
</evidence>
<feature type="transmembrane region" description="Helical" evidence="15">
    <location>
        <begin position="962"/>
        <end position="984"/>
    </location>
</feature>
<keyword evidence="5" id="KW-1003">Cell membrane</keyword>
<feature type="transmembrane region" description="Helical" evidence="15">
    <location>
        <begin position="105"/>
        <end position="124"/>
    </location>
</feature>
<keyword evidence="6 15" id="KW-0812">Transmembrane</keyword>
<dbReference type="SFLD" id="SFLDG01168">
    <property type="entry name" value="Ferric_reductase_subgroup_(FRE"/>
    <property type="match status" value="1"/>
</dbReference>
<organism evidence="17 18">
    <name type="scientific">Purpureocillium lavendulum</name>
    <dbReference type="NCBI Taxonomy" id="1247861"/>
    <lineage>
        <taxon>Eukaryota</taxon>
        <taxon>Fungi</taxon>
        <taxon>Dikarya</taxon>
        <taxon>Ascomycota</taxon>
        <taxon>Pezizomycotina</taxon>
        <taxon>Sordariomycetes</taxon>
        <taxon>Hypocreomycetidae</taxon>
        <taxon>Hypocreales</taxon>
        <taxon>Ophiocordycipitaceae</taxon>
        <taxon>Purpureocillium</taxon>
    </lineage>
</organism>
<reference evidence="17" key="1">
    <citation type="submission" date="2023-01" db="EMBL/GenBank/DDBJ databases">
        <title>The growth and conidiation of Purpureocillium lavendulum are regulated by nitrogen source and histone H3K14 acetylation.</title>
        <authorList>
            <person name="Tang P."/>
            <person name="Han J."/>
            <person name="Zhang C."/>
            <person name="Tang P."/>
            <person name="Qi F."/>
            <person name="Zhang K."/>
            <person name="Liang L."/>
        </authorList>
    </citation>
    <scope>NUCLEOTIDE SEQUENCE</scope>
    <source>
        <strain evidence="17">YMF1.00683</strain>
    </source>
</reference>
<evidence type="ECO:0000256" key="6">
    <source>
        <dbReference type="ARBA" id="ARBA00022692"/>
    </source>
</evidence>
<dbReference type="GO" id="GO:0052851">
    <property type="term" value="F:ferric-chelate reductase (NADPH) activity"/>
    <property type="evidence" value="ECO:0007669"/>
    <property type="project" value="UniProtKB-EC"/>
</dbReference>
<evidence type="ECO:0000256" key="12">
    <source>
        <dbReference type="ARBA" id="ARBA00023180"/>
    </source>
</evidence>
<evidence type="ECO:0000256" key="13">
    <source>
        <dbReference type="ARBA" id="ARBA00048483"/>
    </source>
</evidence>
<feature type="transmembrane region" description="Helical" evidence="15">
    <location>
        <begin position="240"/>
        <end position="260"/>
    </location>
</feature>
<dbReference type="CDD" id="cd06186">
    <property type="entry name" value="NOX_Duox_like_FAD_NADP"/>
    <property type="match status" value="1"/>
</dbReference>
<keyword evidence="4" id="KW-0813">Transport</keyword>
<evidence type="ECO:0000256" key="4">
    <source>
        <dbReference type="ARBA" id="ARBA00022448"/>
    </source>
</evidence>
<evidence type="ECO:0000256" key="8">
    <source>
        <dbReference type="ARBA" id="ARBA00022989"/>
    </source>
</evidence>
<evidence type="ECO:0000256" key="15">
    <source>
        <dbReference type="SAM" id="Phobius"/>
    </source>
</evidence>
<evidence type="ECO:0000256" key="11">
    <source>
        <dbReference type="ARBA" id="ARBA00023136"/>
    </source>
</evidence>
<dbReference type="Pfam" id="PF08022">
    <property type="entry name" value="FAD_binding_8"/>
    <property type="match status" value="1"/>
</dbReference>
<accession>A0AB34FWM1</accession>
<dbReference type="EMBL" id="JAQHRD010000002">
    <property type="protein sequence ID" value="KAJ6443802.1"/>
    <property type="molecule type" value="Genomic_DNA"/>
</dbReference>
<name>A0AB34FWM1_9HYPO</name>
<keyword evidence="10" id="KW-0406">Ion transport</keyword>
<evidence type="ECO:0000256" key="3">
    <source>
        <dbReference type="ARBA" id="ARBA00012668"/>
    </source>
</evidence>
<dbReference type="InterPro" id="IPR051410">
    <property type="entry name" value="Ferric/Cupric_Reductase"/>
</dbReference>
<dbReference type="Gene3D" id="2.40.30.10">
    <property type="entry name" value="Translation factors"/>
    <property type="match status" value="1"/>
</dbReference>
<dbReference type="SUPFAM" id="SSF63380">
    <property type="entry name" value="Riboflavin synthase domain-like"/>
    <property type="match status" value="1"/>
</dbReference>
<keyword evidence="9" id="KW-0560">Oxidoreductase</keyword>
<evidence type="ECO:0000256" key="5">
    <source>
        <dbReference type="ARBA" id="ARBA00022475"/>
    </source>
</evidence>
<evidence type="ECO:0000259" key="16">
    <source>
        <dbReference type="PROSITE" id="PS51384"/>
    </source>
</evidence>
<feature type="transmembrane region" description="Helical" evidence="15">
    <location>
        <begin position="144"/>
        <end position="164"/>
    </location>
</feature>
<dbReference type="Pfam" id="PF08030">
    <property type="entry name" value="NAD_binding_6"/>
    <property type="match status" value="1"/>
</dbReference>
<keyword evidence="18" id="KW-1185">Reference proteome</keyword>
<keyword evidence="8 15" id="KW-1133">Transmembrane helix</keyword>
<evidence type="ECO:0000256" key="9">
    <source>
        <dbReference type="ARBA" id="ARBA00023002"/>
    </source>
</evidence>
<comment type="similarity">
    <text evidence="2">Belongs to the ferric reductase (FRE) family.</text>
</comment>
<evidence type="ECO:0000256" key="1">
    <source>
        <dbReference type="ARBA" id="ARBA00004651"/>
    </source>
</evidence>
<keyword evidence="7" id="KW-0249">Electron transport</keyword>
<dbReference type="PANTHER" id="PTHR32361">
    <property type="entry name" value="FERRIC/CUPRIC REDUCTASE TRANSMEMBRANE COMPONENT"/>
    <property type="match status" value="1"/>
</dbReference>
<dbReference type="Pfam" id="PF01794">
    <property type="entry name" value="Ferric_reduct"/>
    <property type="match status" value="1"/>
</dbReference>
<dbReference type="PANTHER" id="PTHR32361:SF9">
    <property type="entry name" value="FERRIC REDUCTASE TRANSMEMBRANE COMPONENT 3-RELATED"/>
    <property type="match status" value="1"/>
</dbReference>
<dbReference type="GO" id="GO:0006826">
    <property type="term" value="P:iron ion transport"/>
    <property type="evidence" value="ECO:0007669"/>
    <property type="project" value="TreeGrafter"/>
</dbReference>
<dbReference type="InterPro" id="IPR017927">
    <property type="entry name" value="FAD-bd_FR_type"/>
</dbReference>
<feature type="transmembrane region" description="Helical" evidence="15">
    <location>
        <begin position="214"/>
        <end position="233"/>
    </location>
</feature>
<evidence type="ECO:0000256" key="7">
    <source>
        <dbReference type="ARBA" id="ARBA00022982"/>
    </source>
</evidence>
<dbReference type="InterPro" id="IPR013121">
    <property type="entry name" value="Fe_red_NAD-bd_6"/>
</dbReference>
<dbReference type="InterPro" id="IPR039261">
    <property type="entry name" value="FNR_nucleotide-bd"/>
</dbReference>
<protein>
    <recommendedName>
        <fullName evidence="3">ferric-chelate reductase (NADPH)</fullName>
        <ecNumber evidence="3">1.16.1.9</ecNumber>
    </recommendedName>
</protein>
<proteinExistence type="inferred from homology"/>
<evidence type="ECO:0000313" key="18">
    <source>
        <dbReference type="Proteomes" id="UP001163105"/>
    </source>
</evidence>
<keyword evidence="11 15" id="KW-0472">Membrane</keyword>
<dbReference type="Gene3D" id="3.40.50.80">
    <property type="entry name" value="Nucleotide-binding domain of ferredoxin-NADP reductase (FNR) module"/>
    <property type="match status" value="1"/>
</dbReference>
<dbReference type="SFLD" id="SFLDS00052">
    <property type="entry name" value="Ferric_Reductase_Domain"/>
    <property type="match status" value="1"/>
</dbReference>
<evidence type="ECO:0000313" key="17">
    <source>
        <dbReference type="EMBL" id="KAJ6443802.1"/>
    </source>
</evidence>
<feature type="domain" description="FAD-binding FR-type" evidence="16">
    <location>
        <begin position="303"/>
        <end position="410"/>
    </location>
</feature>
<dbReference type="EC" id="1.16.1.9" evidence="3"/>
<dbReference type="PROSITE" id="PS51384">
    <property type="entry name" value="FAD_FR"/>
    <property type="match status" value="1"/>
</dbReference>
<gene>
    <name evidence="17" type="ORF">O9K51_02188</name>
</gene>
<feature type="compositionally biased region" description="Basic and acidic residues" evidence="14">
    <location>
        <begin position="504"/>
        <end position="532"/>
    </location>
</feature>
<dbReference type="AlphaFoldDB" id="A0AB34FWM1"/>
<dbReference type="InterPro" id="IPR017938">
    <property type="entry name" value="Riboflavin_synthase-like_b-brl"/>
</dbReference>
<dbReference type="GO" id="GO:0006879">
    <property type="term" value="P:intracellular iron ion homeostasis"/>
    <property type="evidence" value="ECO:0007669"/>
    <property type="project" value="TreeGrafter"/>
</dbReference>
<comment type="subcellular location">
    <subcellularLocation>
        <location evidence="1">Cell membrane</location>
        <topology evidence="1">Multi-pass membrane protein</topology>
    </subcellularLocation>
</comment>
<dbReference type="GO" id="GO:0015677">
    <property type="term" value="P:copper ion import"/>
    <property type="evidence" value="ECO:0007669"/>
    <property type="project" value="TreeGrafter"/>
</dbReference>
<evidence type="ECO:0000256" key="2">
    <source>
        <dbReference type="ARBA" id="ARBA00006278"/>
    </source>
</evidence>
<feature type="region of interest" description="Disordered" evidence="14">
    <location>
        <begin position="504"/>
        <end position="533"/>
    </location>
</feature>
<dbReference type="GO" id="GO:0005886">
    <property type="term" value="C:plasma membrane"/>
    <property type="evidence" value="ECO:0007669"/>
    <property type="project" value="UniProtKB-SubCell"/>
</dbReference>
<feature type="transmembrane region" description="Helical" evidence="15">
    <location>
        <begin position="176"/>
        <end position="194"/>
    </location>
</feature>
<dbReference type="InterPro" id="IPR013112">
    <property type="entry name" value="FAD-bd_8"/>
</dbReference>
<dbReference type="Proteomes" id="UP001163105">
    <property type="component" value="Unassembled WGS sequence"/>
</dbReference>
<dbReference type="InterPro" id="IPR013130">
    <property type="entry name" value="Fe3_Rdtase_TM_dom"/>
</dbReference>
<feature type="transmembrane region" description="Helical" evidence="15">
    <location>
        <begin position="24"/>
        <end position="41"/>
    </location>
</feature>